<dbReference type="Pfam" id="PF00528">
    <property type="entry name" value="BPD_transp_1"/>
    <property type="match status" value="1"/>
</dbReference>
<evidence type="ECO:0000256" key="7">
    <source>
        <dbReference type="RuleBase" id="RU363032"/>
    </source>
</evidence>
<dbReference type="InterPro" id="IPR035906">
    <property type="entry name" value="MetI-like_sf"/>
</dbReference>
<dbReference type="PROSITE" id="PS50928">
    <property type="entry name" value="ABC_TM1"/>
    <property type="match status" value="1"/>
</dbReference>
<dbReference type="KEGG" id="cut:CUTER_08265"/>
<evidence type="ECO:0000256" key="6">
    <source>
        <dbReference type="ARBA" id="ARBA00023136"/>
    </source>
</evidence>
<dbReference type="CDD" id="cd06261">
    <property type="entry name" value="TM_PBP2"/>
    <property type="match status" value="1"/>
</dbReference>
<proteinExistence type="inferred from homology"/>
<dbReference type="InterPro" id="IPR000515">
    <property type="entry name" value="MetI-like"/>
</dbReference>
<comment type="similarity">
    <text evidence="7">Belongs to the binding-protein-dependent transport system permease family.</text>
</comment>
<name>A0A0G3HIC8_9CORY</name>
<reference evidence="10" key="2">
    <citation type="submission" date="2015-05" db="EMBL/GenBank/DDBJ databases">
        <title>Complete genome sequence of Corynebacterium uterequi DSM 45634, isolated from the uterus of a maiden mare.</title>
        <authorList>
            <person name="Ruckert C."/>
            <person name="Albersmeier A."/>
            <person name="Winkler A."/>
            <person name="Tauch A."/>
        </authorList>
    </citation>
    <scope>NUCLEOTIDE SEQUENCE [LARGE SCALE GENOMIC DNA]</scope>
    <source>
        <strain evidence="10">DSM 45634</strain>
    </source>
</reference>
<keyword evidence="2 7" id="KW-0813">Transport</keyword>
<dbReference type="EMBL" id="CP011546">
    <property type="protein sequence ID" value="AKK11638.1"/>
    <property type="molecule type" value="Genomic_DNA"/>
</dbReference>
<dbReference type="PATRIC" id="fig|1072256.5.peg.1632"/>
<protein>
    <submittedName>
        <fullName evidence="9">ABC-type sugar transport system, permease component</fullName>
    </submittedName>
</protein>
<keyword evidence="10" id="KW-1185">Reference proteome</keyword>
<evidence type="ECO:0000313" key="10">
    <source>
        <dbReference type="Proteomes" id="UP000035548"/>
    </source>
</evidence>
<feature type="transmembrane region" description="Helical" evidence="7">
    <location>
        <begin position="110"/>
        <end position="130"/>
    </location>
</feature>
<evidence type="ECO:0000256" key="5">
    <source>
        <dbReference type="ARBA" id="ARBA00022989"/>
    </source>
</evidence>
<feature type="transmembrane region" description="Helical" evidence="7">
    <location>
        <begin position="183"/>
        <end position="208"/>
    </location>
</feature>
<keyword evidence="6 7" id="KW-0472">Membrane</keyword>
<sequence length="276" mass="30342">MNTQFRSPVTTVILYVWLTIAAIFIVFPVVYALVGSFRSTADIQGGVHTLFFGDLVLANYPTAWKQSNIGNQLINSVIVTICQTAGQFLTAVLAAYALVFGRVRGARKWLIIFLIPMMIPSEVAIIGNYLTVRDLGFYDSVVGIFLPYLASSFTVFLFYQAFSQFPKEIWEAVRLEGVGPLRFLFTFLIPLNRSVCMTALVTSAIAAWNGYMWPLLITETPSVRTIQPGIKALADEAAVDQGLVLAGLILAVIPTILLVIFGQKYLTRGLTDGAVK</sequence>
<dbReference type="PANTHER" id="PTHR43744:SF8">
    <property type="entry name" value="SN-GLYCEROL-3-PHOSPHATE TRANSPORT SYSTEM PERMEASE PROTEIN UGPE"/>
    <property type="match status" value="1"/>
</dbReference>
<comment type="subcellular location">
    <subcellularLocation>
        <location evidence="1 7">Cell membrane</location>
        <topology evidence="1 7">Multi-pass membrane protein</topology>
    </subcellularLocation>
</comment>
<keyword evidence="5 7" id="KW-1133">Transmembrane helix</keyword>
<dbReference type="AlphaFoldDB" id="A0A0G3HIC8"/>
<feature type="domain" description="ABC transmembrane type-1" evidence="8">
    <location>
        <begin position="73"/>
        <end position="262"/>
    </location>
</feature>
<keyword evidence="3" id="KW-1003">Cell membrane</keyword>
<gene>
    <name evidence="9" type="ORF">CUTER_08265</name>
</gene>
<dbReference type="PANTHER" id="PTHR43744">
    <property type="entry name" value="ABC TRANSPORTER PERMEASE PROTEIN MG189-RELATED-RELATED"/>
    <property type="match status" value="1"/>
</dbReference>
<feature type="transmembrane region" description="Helical" evidence="7">
    <location>
        <begin position="73"/>
        <end position="98"/>
    </location>
</feature>
<dbReference type="RefSeq" id="WP_047260011.1">
    <property type="nucleotide sequence ID" value="NZ_CP011546.1"/>
</dbReference>
<dbReference type="STRING" id="1072256.CUTER_08265"/>
<feature type="transmembrane region" description="Helical" evidence="7">
    <location>
        <begin position="142"/>
        <end position="162"/>
    </location>
</feature>
<dbReference type="SUPFAM" id="SSF161098">
    <property type="entry name" value="MetI-like"/>
    <property type="match status" value="1"/>
</dbReference>
<evidence type="ECO:0000313" key="9">
    <source>
        <dbReference type="EMBL" id="AKK11638.1"/>
    </source>
</evidence>
<dbReference type="OrthoDB" id="2063054at2"/>
<evidence type="ECO:0000256" key="1">
    <source>
        <dbReference type="ARBA" id="ARBA00004651"/>
    </source>
</evidence>
<evidence type="ECO:0000256" key="3">
    <source>
        <dbReference type="ARBA" id="ARBA00022475"/>
    </source>
</evidence>
<dbReference type="Gene3D" id="1.10.3720.10">
    <property type="entry name" value="MetI-like"/>
    <property type="match status" value="1"/>
</dbReference>
<dbReference type="GO" id="GO:0005886">
    <property type="term" value="C:plasma membrane"/>
    <property type="evidence" value="ECO:0007669"/>
    <property type="project" value="UniProtKB-SubCell"/>
</dbReference>
<reference evidence="9 10" key="1">
    <citation type="journal article" date="2015" name="Genome Announc.">
        <title>Virulence Factor Genes Detected in the Complete Genome Sequence of Corynebacterium uterequi DSM 45634, Isolated from the Uterus of a Maiden Mare.</title>
        <authorList>
            <person name="Ruckert C."/>
            <person name="Kriete M."/>
            <person name="Jaenicke S."/>
            <person name="Winkler A."/>
            <person name="Tauch A."/>
        </authorList>
    </citation>
    <scope>NUCLEOTIDE SEQUENCE [LARGE SCALE GENOMIC DNA]</scope>
    <source>
        <strain evidence="9 10">DSM 45634</strain>
    </source>
</reference>
<evidence type="ECO:0000256" key="2">
    <source>
        <dbReference type="ARBA" id="ARBA00022448"/>
    </source>
</evidence>
<organism evidence="9 10">
    <name type="scientific">Corynebacterium uterequi</name>
    <dbReference type="NCBI Taxonomy" id="1072256"/>
    <lineage>
        <taxon>Bacteria</taxon>
        <taxon>Bacillati</taxon>
        <taxon>Actinomycetota</taxon>
        <taxon>Actinomycetes</taxon>
        <taxon>Mycobacteriales</taxon>
        <taxon>Corynebacteriaceae</taxon>
        <taxon>Corynebacterium</taxon>
    </lineage>
</organism>
<feature type="transmembrane region" description="Helical" evidence="7">
    <location>
        <begin position="12"/>
        <end position="34"/>
    </location>
</feature>
<keyword evidence="4 7" id="KW-0812">Transmembrane</keyword>
<evidence type="ECO:0000256" key="4">
    <source>
        <dbReference type="ARBA" id="ARBA00022692"/>
    </source>
</evidence>
<keyword evidence="9" id="KW-0762">Sugar transport</keyword>
<accession>A0A0G3HIC8</accession>
<dbReference type="Proteomes" id="UP000035548">
    <property type="component" value="Chromosome"/>
</dbReference>
<evidence type="ECO:0000259" key="8">
    <source>
        <dbReference type="PROSITE" id="PS50928"/>
    </source>
</evidence>
<dbReference type="GO" id="GO:0055085">
    <property type="term" value="P:transmembrane transport"/>
    <property type="evidence" value="ECO:0007669"/>
    <property type="project" value="InterPro"/>
</dbReference>
<feature type="transmembrane region" description="Helical" evidence="7">
    <location>
        <begin position="243"/>
        <end position="261"/>
    </location>
</feature>